<comment type="caution">
    <text evidence="1">The sequence shown here is derived from an EMBL/GenBank/DDBJ whole genome shotgun (WGS) entry which is preliminary data.</text>
</comment>
<dbReference type="Proteomes" id="UP000651156">
    <property type="component" value="Unassembled WGS sequence"/>
</dbReference>
<dbReference type="RefSeq" id="WP_193929839.1">
    <property type="nucleotide sequence ID" value="NZ_CAWPMZ010000041.1"/>
</dbReference>
<keyword evidence="2" id="KW-1185">Reference proteome</keyword>
<protein>
    <recommendedName>
        <fullName evidence="3">RxLR effector protein</fullName>
    </recommendedName>
</protein>
<dbReference type="EMBL" id="JADEWN010000001">
    <property type="protein sequence ID" value="MBE9188894.1"/>
    <property type="molecule type" value="Genomic_DNA"/>
</dbReference>
<organism evidence="1 2">
    <name type="scientific">Gloeocapsopsis crepidinum LEGE 06123</name>
    <dbReference type="NCBI Taxonomy" id="588587"/>
    <lineage>
        <taxon>Bacteria</taxon>
        <taxon>Bacillati</taxon>
        <taxon>Cyanobacteriota</taxon>
        <taxon>Cyanophyceae</taxon>
        <taxon>Oscillatoriophycideae</taxon>
        <taxon>Chroococcales</taxon>
        <taxon>Chroococcaceae</taxon>
        <taxon>Gloeocapsopsis</taxon>
    </lineage>
</organism>
<gene>
    <name evidence="1" type="ORF">IQ230_00640</name>
</gene>
<reference evidence="1 2" key="1">
    <citation type="submission" date="2020-10" db="EMBL/GenBank/DDBJ databases">
        <authorList>
            <person name="Castelo-Branco R."/>
            <person name="Eusebio N."/>
            <person name="Adriana R."/>
            <person name="Vieira A."/>
            <person name="Brugerolle De Fraissinette N."/>
            <person name="Rezende De Castro R."/>
            <person name="Schneider M.P."/>
            <person name="Vasconcelos V."/>
            <person name="Leao P.N."/>
        </authorList>
    </citation>
    <scope>NUCLEOTIDE SEQUENCE [LARGE SCALE GENOMIC DNA]</scope>
    <source>
        <strain evidence="1 2">LEGE 06123</strain>
    </source>
</reference>
<accession>A0ABR9UKS7</accession>
<name>A0ABR9UKS7_9CHRO</name>
<sequence length="164" mass="17591">MLKLLPIGAALATIISAQVPEILPSAVKTTEHRSSTAAMFATQPTHATNLSHTIAQTRYRTPQQSDDSGQVGTLVVLGAIGATAAVAVASSTKNKSFSLGNITNQGSFNQASPRLQKRLMTLLHNDQAAANRLINNIKLNHPHQSTNWAIEKAIYDLERDRGGR</sequence>
<evidence type="ECO:0000313" key="1">
    <source>
        <dbReference type="EMBL" id="MBE9188894.1"/>
    </source>
</evidence>
<evidence type="ECO:0008006" key="3">
    <source>
        <dbReference type="Google" id="ProtNLM"/>
    </source>
</evidence>
<evidence type="ECO:0000313" key="2">
    <source>
        <dbReference type="Proteomes" id="UP000651156"/>
    </source>
</evidence>
<proteinExistence type="predicted"/>